<organism evidence="2 3">
    <name type="scientific">Mycolicibacterium hippocampi</name>
    <dbReference type="NCBI Taxonomy" id="659824"/>
    <lineage>
        <taxon>Bacteria</taxon>
        <taxon>Bacillati</taxon>
        <taxon>Actinomycetota</taxon>
        <taxon>Actinomycetes</taxon>
        <taxon>Mycobacteriales</taxon>
        <taxon>Mycobacteriaceae</taxon>
        <taxon>Mycolicibacterium</taxon>
    </lineage>
</organism>
<evidence type="ECO:0000313" key="2">
    <source>
        <dbReference type="EMBL" id="NVN52599.1"/>
    </source>
</evidence>
<gene>
    <name evidence="2" type="ORF">HLY00_4307</name>
</gene>
<dbReference type="EMBL" id="JABFYL010000045">
    <property type="protein sequence ID" value="NVN52599.1"/>
    <property type="molecule type" value="Genomic_DNA"/>
</dbReference>
<sequence>MCFTYPSNVTNEGGDTASKLPPPTPPRRFGQLPDLAIPDDFDAPLPETEAGVWEAPDPPSQDDSGALDQEEVDDWPIDEADLREALLESEADIAAGPTLSEEEIGARYGLPRSDTGGQPPP</sequence>
<reference evidence="2 3" key="1">
    <citation type="submission" date="2020-05" db="EMBL/GenBank/DDBJ databases">
        <title>Draft genome sequence of Mycobacterium hippocampi DL, isolated from European seabass, Dicentrarchus labrax, reared in fish farms.</title>
        <authorList>
            <person name="Stathopoulou P."/>
            <person name="Asimakis E."/>
            <person name="Tzokas K."/>
            <person name="Batargias C."/>
            <person name="Tsiamis G."/>
        </authorList>
    </citation>
    <scope>NUCLEOTIDE SEQUENCE [LARGE SCALE GENOMIC DNA]</scope>
    <source>
        <strain evidence="2 3">DL</strain>
    </source>
</reference>
<dbReference type="AlphaFoldDB" id="A0A850PQL4"/>
<accession>A0A850PQL4</accession>
<evidence type="ECO:0000313" key="3">
    <source>
        <dbReference type="Proteomes" id="UP000570517"/>
    </source>
</evidence>
<evidence type="ECO:0000256" key="1">
    <source>
        <dbReference type="SAM" id="MobiDB-lite"/>
    </source>
</evidence>
<dbReference type="Proteomes" id="UP000570517">
    <property type="component" value="Unassembled WGS sequence"/>
</dbReference>
<proteinExistence type="predicted"/>
<comment type="caution">
    <text evidence="2">The sequence shown here is derived from an EMBL/GenBank/DDBJ whole genome shotgun (WGS) entry which is preliminary data.</text>
</comment>
<protein>
    <submittedName>
        <fullName evidence="2">Uncharacterized protein</fullName>
    </submittedName>
</protein>
<dbReference type="Gene3D" id="1.10.1220.170">
    <property type="match status" value="1"/>
</dbReference>
<feature type="region of interest" description="Disordered" evidence="1">
    <location>
        <begin position="1"/>
        <end position="77"/>
    </location>
</feature>
<feature type="compositionally biased region" description="Polar residues" evidence="1">
    <location>
        <begin position="1"/>
        <end position="13"/>
    </location>
</feature>
<feature type="compositionally biased region" description="Acidic residues" evidence="1">
    <location>
        <begin position="68"/>
        <end position="77"/>
    </location>
</feature>
<name>A0A850PQL4_9MYCO</name>
<feature type="region of interest" description="Disordered" evidence="1">
    <location>
        <begin position="91"/>
        <end position="121"/>
    </location>
</feature>
<keyword evidence="3" id="KW-1185">Reference proteome</keyword>